<keyword evidence="1" id="KW-0472">Membrane</keyword>
<keyword evidence="1" id="KW-0812">Transmembrane</keyword>
<organism evidence="2">
    <name type="scientific">Arundo donax</name>
    <name type="common">Giant reed</name>
    <name type="synonym">Donax arundinaceus</name>
    <dbReference type="NCBI Taxonomy" id="35708"/>
    <lineage>
        <taxon>Eukaryota</taxon>
        <taxon>Viridiplantae</taxon>
        <taxon>Streptophyta</taxon>
        <taxon>Embryophyta</taxon>
        <taxon>Tracheophyta</taxon>
        <taxon>Spermatophyta</taxon>
        <taxon>Magnoliopsida</taxon>
        <taxon>Liliopsida</taxon>
        <taxon>Poales</taxon>
        <taxon>Poaceae</taxon>
        <taxon>PACMAD clade</taxon>
        <taxon>Arundinoideae</taxon>
        <taxon>Arundineae</taxon>
        <taxon>Arundo</taxon>
    </lineage>
</organism>
<evidence type="ECO:0000256" key="1">
    <source>
        <dbReference type="SAM" id="Phobius"/>
    </source>
</evidence>
<feature type="transmembrane region" description="Helical" evidence="1">
    <location>
        <begin position="12"/>
        <end position="34"/>
    </location>
</feature>
<sequence>MYFIFGLLIESYCLLQVCLGHLMLFVFIIIYNMWRYFKRSYQSQGN</sequence>
<accession>A0A0A9HMD0</accession>
<protein>
    <submittedName>
        <fullName evidence="2">Uncharacterized protein</fullName>
    </submittedName>
</protein>
<reference evidence="2" key="1">
    <citation type="submission" date="2014-09" db="EMBL/GenBank/DDBJ databases">
        <authorList>
            <person name="Magalhaes I.L.F."/>
            <person name="Oliveira U."/>
            <person name="Santos F.R."/>
            <person name="Vidigal T.H.D.A."/>
            <person name="Brescovit A.D."/>
            <person name="Santos A.J."/>
        </authorList>
    </citation>
    <scope>NUCLEOTIDE SEQUENCE</scope>
    <source>
        <tissue evidence="2">Shoot tissue taken approximately 20 cm above the soil surface</tissue>
    </source>
</reference>
<dbReference type="EMBL" id="GBRH01161885">
    <property type="protein sequence ID" value="JAE36011.1"/>
    <property type="molecule type" value="Transcribed_RNA"/>
</dbReference>
<proteinExistence type="predicted"/>
<evidence type="ECO:0000313" key="2">
    <source>
        <dbReference type="EMBL" id="JAE36011.1"/>
    </source>
</evidence>
<reference evidence="2" key="2">
    <citation type="journal article" date="2015" name="Data Brief">
        <title>Shoot transcriptome of the giant reed, Arundo donax.</title>
        <authorList>
            <person name="Barrero R.A."/>
            <person name="Guerrero F.D."/>
            <person name="Moolhuijzen P."/>
            <person name="Goolsby J.A."/>
            <person name="Tidwell J."/>
            <person name="Bellgard S.E."/>
            <person name="Bellgard M.I."/>
        </authorList>
    </citation>
    <scope>NUCLEOTIDE SEQUENCE</scope>
    <source>
        <tissue evidence="2">Shoot tissue taken approximately 20 cm above the soil surface</tissue>
    </source>
</reference>
<keyword evidence="1" id="KW-1133">Transmembrane helix</keyword>
<dbReference type="AlphaFoldDB" id="A0A0A9HMD0"/>
<name>A0A0A9HMD0_ARUDO</name>